<feature type="active site" description="Charge relay system" evidence="5">
    <location>
        <position position="360"/>
    </location>
</feature>
<feature type="domain" description="Inhibitor I9" evidence="7">
    <location>
        <begin position="53"/>
        <end position="131"/>
    </location>
</feature>
<dbReference type="AlphaFoldDB" id="A0AAN5ALH3"/>
<evidence type="ECO:0000259" key="6">
    <source>
        <dbReference type="Pfam" id="PF00082"/>
    </source>
</evidence>
<comment type="similarity">
    <text evidence="1 5">Belongs to the peptidase S8 family.</text>
</comment>
<comment type="caution">
    <text evidence="8">The sequence shown here is derived from an EMBL/GenBank/DDBJ whole genome shotgun (WGS) entry which is preliminary data.</text>
</comment>
<reference evidence="8 9" key="1">
    <citation type="submission" date="2021-12" db="EMBL/GenBank/DDBJ databases">
        <title>Genome sequencing of bacteria with rrn-lacking chromosome and rrn-plasmid.</title>
        <authorList>
            <person name="Anda M."/>
            <person name="Iwasaki W."/>
        </authorList>
    </citation>
    <scope>NUCLEOTIDE SEQUENCE [LARGE SCALE GENOMIC DNA]</scope>
    <source>
        <strain evidence="8 9">NBRC 15940</strain>
    </source>
</reference>
<dbReference type="InterPro" id="IPR015500">
    <property type="entry name" value="Peptidase_S8_subtilisin-rel"/>
</dbReference>
<dbReference type="PROSITE" id="PS00137">
    <property type="entry name" value="SUBTILASE_HIS"/>
    <property type="match status" value="1"/>
</dbReference>
<dbReference type="Pfam" id="PF05922">
    <property type="entry name" value="Inhibitor_I9"/>
    <property type="match status" value="1"/>
</dbReference>
<sequence length="395" mass="41852">MKHVNFYAGLFALITLFSCNSDNVVKNEPSANEGQISLPAQAPEYTSVPVEGQYIVVLNENALGNAASRMDVQGFSKTMMQKYEVEITEEQRYFSNRSFQGFTARLDAHQLNKMSSDPMVKYVEQDQMITLAPMQTSEYVATASQTIPYGTTRVGGGKSASPYTAWVIDTGIQMNRPDLNVDASRSKSFVGWFFPNPNDQNGHGTHVAGTIAAKDNDIGTVGVAPGTTVVAVRVLDRNGSGTISQVINGVNYVGNNARIGDVANMSLGGANSTALDDAVKAAASKGIVFAVAAGNEAQNANNVSPARVNAANVYAISAMDQYDRWAYFSNFGSAVDFCAPGVSVTSTWLNSGYNTISGTSMATPHAAGVLLFGSPSTDGVVQNDPDGVPDPIIHI</sequence>
<evidence type="ECO:0000313" key="9">
    <source>
        <dbReference type="Proteomes" id="UP001310022"/>
    </source>
</evidence>
<dbReference type="Gene3D" id="3.30.70.80">
    <property type="entry name" value="Peptidase S8 propeptide/proteinase inhibitor I9"/>
    <property type="match status" value="1"/>
</dbReference>
<feature type="domain" description="Peptidase S8/S53" evidence="6">
    <location>
        <begin position="167"/>
        <end position="370"/>
    </location>
</feature>
<evidence type="ECO:0000256" key="3">
    <source>
        <dbReference type="ARBA" id="ARBA00022801"/>
    </source>
</evidence>
<dbReference type="GO" id="GO:0005615">
    <property type="term" value="C:extracellular space"/>
    <property type="evidence" value="ECO:0007669"/>
    <property type="project" value="TreeGrafter"/>
</dbReference>
<dbReference type="GO" id="GO:0004252">
    <property type="term" value="F:serine-type endopeptidase activity"/>
    <property type="evidence" value="ECO:0007669"/>
    <property type="project" value="UniProtKB-UniRule"/>
</dbReference>
<dbReference type="GO" id="GO:0006508">
    <property type="term" value="P:proteolysis"/>
    <property type="evidence" value="ECO:0007669"/>
    <property type="project" value="UniProtKB-KW"/>
</dbReference>
<evidence type="ECO:0000259" key="7">
    <source>
        <dbReference type="Pfam" id="PF05922"/>
    </source>
</evidence>
<evidence type="ECO:0000256" key="5">
    <source>
        <dbReference type="PROSITE-ProRule" id="PRU01240"/>
    </source>
</evidence>
<dbReference type="SUPFAM" id="SSF54897">
    <property type="entry name" value="Protease propeptides/inhibitors"/>
    <property type="match status" value="1"/>
</dbReference>
<dbReference type="InterPro" id="IPR022398">
    <property type="entry name" value="Peptidase_S8_His-AS"/>
</dbReference>
<dbReference type="SUPFAM" id="SSF52743">
    <property type="entry name" value="Subtilisin-like"/>
    <property type="match status" value="1"/>
</dbReference>
<keyword evidence="9" id="KW-1185">Reference proteome</keyword>
<feature type="active site" description="Charge relay system" evidence="5">
    <location>
        <position position="203"/>
    </location>
</feature>
<keyword evidence="3 5" id="KW-0378">Hydrolase</keyword>
<feature type="active site" description="Charge relay system" evidence="5">
    <location>
        <position position="169"/>
    </location>
</feature>
<dbReference type="InterPro" id="IPR050131">
    <property type="entry name" value="Peptidase_S8_subtilisin-like"/>
</dbReference>
<evidence type="ECO:0000256" key="2">
    <source>
        <dbReference type="ARBA" id="ARBA00022670"/>
    </source>
</evidence>
<dbReference type="Proteomes" id="UP001310022">
    <property type="component" value="Unassembled WGS sequence"/>
</dbReference>
<dbReference type="RefSeq" id="WP_338238443.1">
    <property type="nucleotide sequence ID" value="NZ_BQKE01000002.1"/>
</dbReference>
<dbReference type="PRINTS" id="PR00723">
    <property type="entry name" value="SUBTILISIN"/>
</dbReference>
<dbReference type="PROSITE" id="PS00138">
    <property type="entry name" value="SUBTILASE_SER"/>
    <property type="match status" value="1"/>
</dbReference>
<keyword evidence="4 5" id="KW-0720">Serine protease</keyword>
<dbReference type="InterPro" id="IPR010259">
    <property type="entry name" value="S8pro/Inhibitor_I9"/>
</dbReference>
<dbReference type="PROSITE" id="PS51892">
    <property type="entry name" value="SUBTILASE"/>
    <property type="match status" value="1"/>
</dbReference>
<evidence type="ECO:0000256" key="1">
    <source>
        <dbReference type="ARBA" id="ARBA00011073"/>
    </source>
</evidence>
<dbReference type="CDD" id="cd04077">
    <property type="entry name" value="Peptidases_S8_PCSK9_ProteinaseK_like"/>
    <property type="match status" value="1"/>
</dbReference>
<evidence type="ECO:0000256" key="4">
    <source>
        <dbReference type="ARBA" id="ARBA00022825"/>
    </source>
</evidence>
<proteinExistence type="inferred from homology"/>
<dbReference type="Gene3D" id="3.40.50.200">
    <property type="entry name" value="Peptidase S8/S53 domain"/>
    <property type="match status" value="1"/>
</dbReference>
<evidence type="ECO:0008006" key="10">
    <source>
        <dbReference type="Google" id="ProtNLM"/>
    </source>
</evidence>
<gene>
    <name evidence="8" type="ORF">PEDI_38010</name>
</gene>
<dbReference type="Pfam" id="PF00082">
    <property type="entry name" value="Peptidase_S8"/>
    <property type="match status" value="1"/>
</dbReference>
<dbReference type="InterPro" id="IPR000209">
    <property type="entry name" value="Peptidase_S8/S53_dom"/>
</dbReference>
<dbReference type="PANTHER" id="PTHR43806:SF11">
    <property type="entry name" value="CEREVISIN-RELATED"/>
    <property type="match status" value="1"/>
</dbReference>
<dbReference type="InterPro" id="IPR023828">
    <property type="entry name" value="Peptidase_S8_Ser-AS"/>
</dbReference>
<protein>
    <recommendedName>
        <fullName evidence="10">Peptidase S8</fullName>
    </recommendedName>
</protein>
<dbReference type="PROSITE" id="PS51257">
    <property type="entry name" value="PROKAR_LIPOPROTEIN"/>
    <property type="match status" value="1"/>
</dbReference>
<dbReference type="InterPro" id="IPR036852">
    <property type="entry name" value="Peptidase_S8/S53_dom_sf"/>
</dbReference>
<name>A0AAN5ALH3_9BACT</name>
<dbReference type="PANTHER" id="PTHR43806">
    <property type="entry name" value="PEPTIDASE S8"/>
    <property type="match status" value="1"/>
</dbReference>
<accession>A0AAN5ALH3</accession>
<organism evidence="8 9">
    <name type="scientific">Persicobacter diffluens</name>
    <dbReference type="NCBI Taxonomy" id="981"/>
    <lineage>
        <taxon>Bacteria</taxon>
        <taxon>Pseudomonadati</taxon>
        <taxon>Bacteroidota</taxon>
        <taxon>Cytophagia</taxon>
        <taxon>Cytophagales</taxon>
        <taxon>Persicobacteraceae</taxon>
        <taxon>Persicobacter</taxon>
    </lineage>
</organism>
<keyword evidence="2 5" id="KW-0645">Protease</keyword>
<dbReference type="EMBL" id="BQKE01000002">
    <property type="protein sequence ID" value="GJM63249.1"/>
    <property type="molecule type" value="Genomic_DNA"/>
</dbReference>
<evidence type="ECO:0000313" key="8">
    <source>
        <dbReference type="EMBL" id="GJM63249.1"/>
    </source>
</evidence>
<dbReference type="InterPro" id="IPR037045">
    <property type="entry name" value="S8pro/Inhibitor_I9_sf"/>
</dbReference>
<dbReference type="InterPro" id="IPR034193">
    <property type="entry name" value="PCSK9_ProteinaseK-like"/>
</dbReference>